<reference evidence="1" key="1">
    <citation type="submission" date="2023-08" db="EMBL/GenBank/DDBJ databases">
        <title>Reference Genome Resource for the Citrus Pathogen Phytophthora citrophthora.</title>
        <authorList>
            <person name="Moller H."/>
            <person name="Coetzee B."/>
            <person name="Rose L.J."/>
            <person name="Van Niekerk J.M."/>
        </authorList>
    </citation>
    <scope>NUCLEOTIDE SEQUENCE</scope>
    <source>
        <strain evidence="1">STE-U-9442</strain>
    </source>
</reference>
<dbReference type="EMBL" id="JASMQC010000010">
    <property type="protein sequence ID" value="KAK1941992.1"/>
    <property type="molecule type" value="Genomic_DNA"/>
</dbReference>
<evidence type="ECO:0000313" key="2">
    <source>
        <dbReference type="Proteomes" id="UP001259832"/>
    </source>
</evidence>
<proteinExistence type="predicted"/>
<protein>
    <submittedName>
        <fullName evidence="1">Uncharacterized protein</fullName>
    </submittedName>
</protein>
<keyword evidence="2" id="KW-1185">Reference proteome</keyword>
<accession>A0AAD9LNN5</accession>
<dbReference type="AlphaFoldDB" id="A0AAD9LNN5"/>
<sequence>MVWQILWMFHATWRLRNDIYFGETLAMSPNIANTKSPKTTNMDSTRRSPAKVIQLLPTLPVVQGDVMLRLFFGDLTLYFLTPILQCVRSTCQALETTEHFYVLLPCFTTALASTMVILVRLLYSRIDLESIALPEPAGHTQNLAGALKRDLTTMESSNCCSLSCNMESSK</sequence>
<comment type="caution">
    <text evidence="1">The sequence shown here is derived from an EMBL/GenBank/DDBJ whole genome shotgun (WGS) entry which is preliminary data.</text>
</comment>
<name>A0AAD9LNN5_9STRA</name>
<evidence type="ECO:0000313" key="1">
    <source>
        <dbReference type="EMBL" id="KAK1941992.1"/>
    </source>
</evidence>
<gene>
    <name evidence="1" type="ORF">P3T76_006314</name>
</gene>
<organism evidence="1 2">
    <name type="scientific">Phytophthora citrophthora</name>
    <dbReference type="NCBI Taxonomy" id="4793"/>
    <lineage>
        <taxon>Eukaryota</taxon>
        <taxon>Sar</taxon>
        <taxon>Stramenopiles</taxon>
        <taxon>Oomycota</taxon>
        <taxon>Peronosporomycetes</taxon>
        <taxon>Peronosporales</taxon>
        <taxon>Peronosporaceae</taxon>
        <taxon>Phytophthora</taxon>
    </lineage>
</organism>
<dbReference type="Proteomes" id="UP001259832">
    <property type="component" value="Unassembled WGS sequence"/>
</dbReference>